<dbReference type="GO" id="GO:0005886">
    <property type="term" value="C:plasma membrane"/>
    <property type="evidence" value="ECO:0007669"/>
    <property type="project" value="UniProtKB-SubCell"/>
</dbReference>
<comment type="caution">
    <text evidence="8">The sequence shown here is derived from an EMBL/GenBank/DDBJ whole genome shotgun (WGS) entry which is preliminary data.</text>
</comment>
<organism evidence="8 9">
    <name type="scientific">Candidatus Daviesbacteria bacterium GW2011_GWC2_40_12</name>
    <dbReference type="NCBI Taxonomy" id="1618431"/>
    <lineage>
        <taxon>Bacteria</taxon>
        <taxon>Candidatus Daviesiibacteriota</taxon>
    </lineage>
</organism>
<dbReference type="EMBL" id="LBYB01000011">
    <property type="protein sequence ID" value="KKR41453.1"/>
    <property type="molecule type" value="Genomic_DNA"/>
</dbReference>
<feature type="transmembrane region" description="Helical" evidence="6">
    <location>
        <begin position="125"/>
        <end position="145"/>
    </location>
</feature>
<name>A0A0G0QMR5_9BACT</name>
<feature type="transmembrane region" description="Helical" evidence="6">
    <location>
        <begin position="188"/>
        <end position="208"/>
    </location>
</feature>
<accession>A0A0G0QMR5</accession>
<evidence type="ECO:0000259" key="7">
    <source>
        <dbReference type="Pfam" id="PF00892"/>
    </source>
</evidence>
<feature type="transmembrane region" description="Helical" evidence="6">
    <location>
        <begin position="157"/>
        <end position="176"/>
    </location>
</feature>
<keyword evidence="3 6" id="KW-0812">Transmembrane</keyword>
<dbReference type="PANTHER" id="PTHR32322:SF18">
    <property type="entry name" value="S-ADENOSYLMETHIONINE_S-ADENOSYLHOMOCYSTEINE TRANSPORTER"/>
    <property type="match status" value="1"/>
</dbReference>
<proteinExistence type="predicted"/>
<gene>
    <name evidence="8" type="ORF">UT77_C0011G0024</name>
</gene>
<evidence type="ECO:0000256" key="3">
    <source>
        <dbReference type="ARBA" id="ARBA00022692"/>
    </source>
</evidence>
<feature type="transmembrane region" description="Helical" evidence="6">
    <location>
        <begin position="220"/>
        <end position="243"/>
    </location>
</feature>
<evidence type="ECO:0000256" key="4">
    <source>
        <dbReference type="ARBA" id="ARBA00022989"/>
    </source>
</evidence>
<dbReference type="InterPro" id="IPR050638">
    <property type="entry name" value="AA-Vitamin_Transporters"/>
</dbReference>
<feature type="domain" description="EamA" evidence="7">
    <location>
        <begin position="159"/>
        <end position="295"/>
    </location>
</feature>
<feature type="transmembrane region" description="Helical" evidence="6">
    <location>
        <begin position="71"/>
        <end position="90"/>
    </location>
</feature>
<feature type="transmembrane region" description="Helical" evidence="6">
    <location>
        <begin position="281"/>
        <end position="299"/>
    </location>
</feature>
<feature type="domain" description="EamA" evidence="7">
    <location>
        <begin position="12"/>
        <end position="143"/>
    </location>
</feature>
<dbReference type="Pfam" id="PF00892">
    <property type="entry name" value="EamA"/>
    <property type="match status" value="2"/>
</dbReference>
<reference evidence="8 9" key="1">
    <citation type="journal article" date="2015" name="Nature">
        <title>rRNA introns, odd ribosomes, and small enigmatic genomes across a large radiation of phyla.</title>
        <authorList>
            <person name="Brown C.T."/>
            <person name="Hug L.A."/>
            <person name="Thomas B.C."/>
            <person name="Sharon I."/>
            <person name="Castelle C.J."/>
            <person name="Singh A."/>
            <person name="Wilkins M.J."/>
            <person name="Williams K.H."/>
            <person name="Banfield J.F."/>
        </authorList>
    </citation>
    <scope>NUCLEOTIDE SEQUENCE [LARGE SCALE GENOMIC DNA]</scope>
</reference>
<dbReference type="PANTHER" id="PTHR32322">
    <property type="entry name" value="INNER MEMBRANE TRANSPORTER"/>
    <property type="match status" value="1"/>
</dbReference>
<feature type="transmembrane region" description="Helical" evidence="6">
    <location>
        <begin position="39"/>
        <end position="59"/>
    </location>
</feature>
<dbReference type="AlphaFoldDB" id="A0A0G0QMR5"/>
<comment type="subcellular location">
    <subcellularLocation>
        <location evidence="1">Cell membrane</location>
        <topology evidence="1">Multi-pass membrane protein</topology>
    </subcellularLocation>
</comment>
<evidence type="ECO:0000256" key="2">
    <source>
        <dbReference type="ARBA" id="ARBA00022475"/>
    </source>
</evidence>
<evidence type="ECO:0000313" key="9">
    <source>
        <dbReference type="Proteomes" id="UP000034881"/>
    </source>
</evidence>
<feature type="transmembrane region" description="Helical" evidence="6">
    <location>
        <begin position="102"/>
        <end position="120"/>
    </location>
</feature>
<dbReference type="InterPro" id="IPR037185">
    <property type="entry name" value="EmrE-like"/>
</dbReference>
<dbReference type="SUPFAM" id="SSF103481">
    <property type="entry name" value="Multidrug resistance efflux transporter EmrE"/>
    <property type="match status" value="2"/>
</dbReference>
<sequence length="312" mass="34100">MSSQILRQPIPYLALILAHLIWGANFVVAKITLQEFPPMTLALLRFSLASLLLAPFFLAETKKVKIDKKDLPKLIAIGVLIITLNITFFFEGIKRTTAIDASILTLIIPMLSVLLGWWFLKEKIYLINLVGVGLGLTGAVVIIGLPQVLTGNVSYDMILGNILIILASTSWVIGATISKKILKKYPSLIVTAIAFLVGTVTMFLPAAFEYIKNPDWVSQITILGLLGLAFMTLLSSISAYFLFEWGLARTSIATADLFQYIEPLMAAALAVTILGEVLSPTFLAGAVLIAIGAYLGTLAKEAHHRHHKFHRV</sequence>
<protein>
    <recommendedName>
        <fullName evidence="7">EamA domain-containing protein</fullName>
    </recommendedName>
</protein>
<keyword evidence="4 6" id="KW-1133">Transmembrane helix</keyword>
<keyword evidence="5 6" id="KW-0472">Membrane</keyword>
<keyword evidence="2" id="KW-1003">Cell membrane</keyword>
<evidence type="ECO:0000256" key="6">
    <source>
        <dbReference type="SAM" id="Phobius"/>
    </source>
</evidence>
<evidence type="ECO:0000256" key="5">
    <source>
        <dbReference type="ARBA" id="ARBA00023136"/>
    </source>
</evidence>
<dbReference type="InterPro" id="IPR000620">
    <property type="entry name" value="EamA_dom"/>
</dbReference>
<evidence type="ECO:0000256" key="1">
    <source>
        <dbReference type="ARBA" id="ARBA00004651"/>
    </source>
</evidence>
<dbReference type="Proteomes" id="UP000034881">
    <property type="component" value="Unassembled WGS sequence"/>
</dbReference>
<dbReference type="PATRIC" id="fig|1618431.3.peg.1117"/>
<feature type="transmembrane region" description="Helical" evidence="6">
    <location>
        <begin position="12"/>
        <end position="33"/>
    </location>
</feature>
<evidence type="ECO:0000313" key="8">
    <source>
        <dbReference type="EMBL" id="KKR41453.1"/>
    </source>
</evidence>